<feature type="region of interest" description="Disordered" evidence="1">
    <location>
        <begin position="467"/>
        <end position="487"/>
    </location>
</feature>
<evidence type="ECO:0000259" key="2">
    <source>
        <dbReference type="PROSITE" id="PS50878"/>
    </source>
</evidence>
<gene>
    <name evidence="3" type="ORF">FSB_LOCUS917</name>
</gene>
<feature type="compositionally biased region" description="Basic and acidic residues" evidence="1">
    <location>
        <begin position="467"/>
        <end position="480"/>
    </location>
</feature>
<dbReference type="Gene3D" id="3.60.10.10">
    <property type="entry name" value="Endonuclease/exonuclease/phosphatase"/>
    <property type="match status" value="1"/>
</dbReference>
<evidence type="ECO:0000256" key="1">
    <source>
        <dbReference type="SAM" id="MobiDB-lite"/>
    </source>
</evidence>
<feature type="region of interest" description="Disordered" evidence="1">
    <location>
        <begin position="336"/>
        <end position="398"/>
    </location>
</feature>
<feature type="domain" description="Reverse transcriptase" evidence="2">
    <location>
        <begin position="925"/>
        <end position="1165"/>
    </location>
</feature>
<dbReference type="InterPro" id="IPR043502">
    <property type="entry name" value="DNA/RNA_pol_sf"/>
</dbReference>
<dbReference type="PANTHER" id="PTHR33116">
    <property type="entry name" value="REVERSE TRANSCRIPTASE ZINC-BINDING DOMAIN-CONTAINING PROTEIN-RELATED-RELATED"/>
    <property type="match status" value="1"/>
</dbReference>
<dbReference type="SUPFAM" id="SSF56672">
    <property type="entry name" value="DNA/RNA polymerases"/>
    <property type="match status" value="1"/>
</dbReference>
<accession>A0A2N9EE69</accession>
<reference evidence="3" key="1">
    <citation type="submission" date="2018-02" db="EMBL/GenBank/DDBJ databases">
        <authorList>
            <person name="Cohen D.B."/>
            <person name="Kent A.D."/>
        </authorList>
    </citation>
    <scope>NUCLEOTIDE SEQUENCE</scope>
</reference>
<dbReference type="SUPFAM" id="SSF56219">
    <property type="entry name" value="DNase I-like"/>
    <property type="match status" value="1"/>
</dbReference>
<dbReference type="Pfam" id="PF00078">
    <property type="entry name" value="RVT_1"/>
    <property type="match status" value="1"/>
</dbReference>
<dbReference type="CDD" id="cd01650">
    <property type="entry name" value="RT_nLTR_like"/>
    <property type="match status" value="1"/>
</dbReference>
<feature type="compositionally biased region" description="Pro residues" evidence="1">
    <location>
        <begin position="7"/>
        <end position="33"/>
    </location>
</feature>
<dbReference type="PROSITE" id="PS50878">
    <property type="entry name" value="RT_POL"/>
    <property type="match status" value="1"/>
</dbReference>
<dbReference type="PANTHER" id="PTHR33116:SF78">
    <property type="entry name" value="OS12G0587133 PROTEIN"/>
    <property type="match status" value="1"/>
</dbReference>
<name>A0A2N9EE69_FAGSY</name>
<dbReference type="Pfam" id="PF13966">
    <property type="entry name" value="zf-RVT"/>
    <property type="match status" value="1"/>
</dbReference>
<feature type="compositionally biased region" description="Polar residues" evidence="1">
    <location>
        <begin position="344"/>
        <end position="360"/>
    </location>
</feature>
<feature type="compositionally biased region" description="Low complexity" evidence="1">
    <location>
        <begin position="380"/>
        <end position="393"/>
    </location>
</feature>
<protein>
    <recommendedName>
        <fullName evidence="2">Reverse transcriptase domain-containing protein</fullName>
    </recommendedName>
</protein>
<evidence type="ECO:0000313" key="3">
    <source>
        <dbReference type="EMBL" id="SPC73035.1"/>
    </source>
</evidence>
<organism evidence="3">
    <name type="scientific">Fagus sylvatica</name>
    <name type="common">Beechnut</name>
    <dbReference type="NCBI Taxonomy" id="28930"/>
    <lineage>
        <taxon>Eukaryota</taxon>
        <taxon>Viridiplantae</taxon>
        <taxon>Streptophyta</taxon>
        <taxon>Embryophyta</taxon>
        <taxon>Tracheophyta</taxon>
        <taxon>Spermatophyta</taxon>
        <taxon>Magnoliopsida</taxon>
        <taxon>eudicotyledons</taxon>
        <taxon>Gunneridae</taxon>
        <taxon>Pentapetalae</taxon>
        <taxon>rosids</taxon>
        <taxon>fabids</taxon>
        <taxon>Fagales</taxon>
        <taxon>Fagaceae</taxon>
        <taxon>Fagus</taxon>
    </lineage>
</organism>
<dbReference type="InterPro" id="IPR026960">
    <property type="entry name" value="RVT-Znf"/>
</dbReference>
<dbReference type="EMBL" id="OIVN01000036">
    <property type="protein sequence ID" value="SPC73035.1"/>
    <property type="molecule type" value="Genomic_DNA"/>
</dbReference>
<proteinExistence type="predicted"/>
<sequence length="1552" mass="174576">MSSAAPLPHPYPLPPPPLPPPSTHPYSLPPPPSSLIPNFYGNLQYPYSLHHHGPSYGWFAPPPPATTSQQTPPHPHPLPPPIPQPSQPTHEPLTQPKHPPTWPKNIQHPKSQPHPTPSTQIENKIFSISVGAGGGNQFHLSITEKKFGKAMGKLWVGHSDLDWLRACIDMAVSTENGEFFRQRRTSYKSIHVTQRANTNGKFMEVSEFHSGSRQGAIRIPEGEAKQGWVEFSQLCKGFWDPNHHTTPFTGGGNLPRPVNGEMGTRMAREENMPKISNANQNPNHHVTAAVKSALGDVQKNHTGVNSHVNLEIKLELGFGLDGLWNVYKAEVVQVNPTKPLGPPKNQQAQQSRPMTSSRPTQIWRPKLKPMGPLTKPIDCSGGSTHAGGSSSTGQDPCVVDKTTQQLSVAETKEKEDSRPSVKPRVEIFAPLAGEGVDRLWGSSSAWMLELRDGRRVSIPLSLLRTPESKMSKEPRAEDAIVPHGGGGVGSDLGDSLNCAGLEDWGEADNDEDDVSVVWEDTYLPGGDGNLLCWEGENSPLEETKLELVTKSLVRNIWGIHHLDWLYLGSMGASRGILLMWDTRVVEKIDDAVENYSVSCKFRLVLNQSEWVFSGVYGPQTDRERLLMWYELAGISSWWDVPWCIGRNLNVVRFPSEKLRGLTFTQAMVGFADFISSCGLVDPPLKGGQFTWSNSREKKLCPVLTVVGLLPVFMALQVVLANKLKALKADLKKWNIESFGNVTVKKNQLWLDLAELDKVAEGRALSVSEKSHKTKIVEELEKMALLEEISWRQKSRAIWLKEGDENTKFFHRLANSHCRYNSISSLLINGVMSTDQESIADNIIHFYTNLYTEEVGWRPKLDGIEFSMIPQDEALWLKRPFDEEEVGGVLKAFNGDKAPGPDGFPMAFFQHCWDIIRPDIMRVLHSYHARGTFATSLNATFLTLIPKKAEAVEVKDFRPISLVGGMYKIIAKILANRLRVVLNKLVSPSQNAFVQGWQILDSVLIANEVLDSRLKRGTPGVLFRFSILINGCPQGFFASSRGLRQGDPLSPLLFVLIMEALSRLMVRAIHERYLSGFLVGLAGDNPLMVSHLLFANDTLIFCNADVVQLESLRRVFTGFEVVSGLRVNLQKSEMFPFRDVPNLEALVDVLGCKLSALPMTYLGLPLGAKFNSKLIWNTIIEKMERKLGGWKRLYLSKGGKLTLLKSTLSNLPTYFLSLFHIPTDVACRIEKLQRDFLWHGLGDQPKFHLVNWSKVCEPIQNGGLGVKNLRLFNQSLLGKWLWRYGKEREALWRQVVEVKYGNMWEGWCSKTPRGAYGVGLWKGIRRGWDHFSTFVSFSVGNGERVKFWSDLWCGDSTLKEAFPALFSIAENKEAVMAEYMLRSHGNLHWEVKFVRNLQDWELDSLVSFLARIYSVSLNDSGMDHLCWQRDSKSVFSVHSYYSCLNASMPVKFPWRGVWKSKAPPRVAFFIWPAVWGKILTNDNLRKRGIVLVDWCCLCKNAGESSDHIFLHCSLANHLWDAVLSLFGIHWGMPRTNGIFGHLKGWRWRFQIYY</sequence>
<feature type="region of interest" description="Disordered" evidence="1">
    <location>
        <begin position="1"/>
        <end position="33"/>
    </location>
</feature>
<feature type="region of interest" description="Disordered" evidence="1">
    <location>
        <begin position="60"/>
        <end position="119"/>
    </location>
</feature>
<feature type="compositionally biased region" description="Pro residues" evidence="1">
    <location>
        <begin position="72"/>
        <end position="86"/>
    </location>
</feature>
<dbReference type="InterPro" id="IPR000477">
    <property type="entry name" value="RT_dom"/>
</dbReference>
<dbReference type="InterPro" id="IPR036691">
    <property type="entry name" value="Endo/exonu/phosph_ase_sf"/>
</dbReference>